<dbReference type="PANTHER" id="PTHR43791:SF1">
    <property type="entry name" value="ALLANTOATE PERMEASE"/>
    <property type="match status" value="1"/>
</dbReference>
<dbReference type="InterPro" id="IPR020846">
    <property type="entry name" value="MFS_dom"/>
</dbReference>
<evidence type="ECO:0000256" key="3">
    <source>
        <dbReference type="ARBA" id="ARBA00022692"/>
    </source>
</evidence>
<keyword evidence="4 7" id="KW-1133">Transmembrane helix</keyword>
<evidence type="ECO:0000313" key="10">
    <source>
        <dbReference type="Proteomes" id="UP000053815"/>
    </source>
</evidence>
<keyword evidence="10" id="KW-1185">Reference proteome</keyword>
<evidence type="ECO:0000259" key="8">
    <source>
        <dbReference type="PROSITE" id="PS50850"/>
    </source>
</evidence>
<organism evidence="9">
    <name type="scientific">Mucor ambiguus</name>
    <dbReference type="NCBI Taxonomy" id="91626"/>
    <lineage>
        <taxon>Eukaryota</taxon>
        <taxon>Fungi</taxon>
        <taxon>Fungi incertae sedis</taxon>
        <taxon>Mucoromycota</taxon>
        <taxon>Mucoromycotina</taxon>
        <taxon>Mucoromycetes</taxon>
        <taxon>Mucorales</taxon>
        <taxon>Mucorineae</taxon>
        <taxon>Mucoraceae</taxon>
        <taxon>Mucor</taxon>
    </lineage>
</organism>
<keyword evidence="2" id="KW-0813">Transport</keyword>
<comment type="subcellular location">
    <subcellularLocation>
        <location evidence="1">Membrane</location>
        <topology evidence="1">Multi-pass membrane protein</topology>
    </subcellularLocation>
</comment>
<feature type="transmembrane region" description="Helical" evidence="7">
    <location>
        <begin position="121"/>
        <end position="143"/>
    </location>
</feature>
<evidence type="ECO:0000256" key="5">
    <source>
        <dbReference type="ARBA" id="ARBA00023136"/>
    </source>
</evidence>
<feature type="transmembrane region" description="Helical" evidence="7">
    <location>
        <begin position="91"/>
        <end position="109"/>
    </location>
</feature>
<dbReference type="GO" id="GO:0022857">
    <property type="term" value="F:transmembrane transporter activity"/>
    <property type="evidence" value="ECO:0007669"/>
    <property type="project" value="InterPro"/>
</dbReference>
<reference evidence="9" key="1">
    <citation type="submission" date="2014-09" db="EMBL/GenBank/DDBJ databases">
        <title>Draft genome sequence of an oleaginous Mucoromycotina fungus Mucor ambiguus NBRC6742.</title>
        <authorList>
            <person name="Takeda I."/>
            <person name="Yamane N."/>
            <person name="Morita T."/>
            <person name="Tamano K."/>
            <person name="Machida M."/>
            <person name="Baker S."/>
            <person name="Koike H."/>
        </authorList>
    </citation>
    <scope>NUCLEOTIDE SEQUENCE</scope>
    <source>
        <strain evidence="9">NBRC 6742</strain>
    </source>
</reference>
<dbReference type="GO" id="GO:0016020">
    <property type="term" value="C:membrane"/>
    <property type="evidence" value="ECO:0007669"/>
    <property type="project" value="UniProtKB-SubCell"/>
</dbReference>
<dbReference type="Proteomes" id="UP000053815">
    <property type="component" value="Unassembled WGS sequence"/>
</dbReference>
<feature type="transmembrane region" description="Helical" evidence="7">
    <location>
        <begin position="372"/>
        <end position="392"/>
    </location>
</feature>
<accession>A0A0C9N328</accession>
<evidence type="ECO:0000313" key="9">
    <source>
        <dbReference type="EMBL" id="GAN08988.1"/>
    </source>
</evidence>
<feature type="compositionally biased region" description="Basic and acidic residues" evidence="6">
    <location>
        <begin position="1"/>
        <end position="16"/>
    </location>
</feature>
<feature type="transmembrane region" description="Helical" evidence="7">
    <location>
        <begin position="432"/>
        <end position="454"/>
    </location>
</feature>
<gene>
    <name evidence="9" type="ORF">MAM1_0236c08508</name>
</gene>
<dbReference type="InterPro" id="IPR011701">
    <property type="entry name" value="MFS"/>
</dbReference>
<name>A0A0C9N328_9FUNG</name>
<dbReference type="EMBL" id="DF836525">
    <property type="protein sequence ID" value="GAN08988.1"/>
    <property type="molecule type" value="Genomic_DNA"/>
</dbReference>
<evidence type="ECO:0000256" key="7">
    <source>
        <dbReference type="SAM" id="Phobius"/>
    </source>
</evidence>
<evidence type="ECO:0000256" key="1">
    <source>
        <dbReference type="ARBA" id="ARBA00004141"/>
    </source>
</evidence>
<feature type="transmembrane region" description="Helical" evidence="7">
    <location>
        <begin position="318"/>
        <end position="338"/>
    </location>
</feature>
<evidence type="ECO:0000256" key="2">
    <source>
        <dbReference type="ARBA" id="ARBA00022448"/>
    </source>
</evidence>
<feature type="transmembrane region" description="Helical" evidence="7">
    <location>
        <begin position="404"/>
        <end position="426"/>
    </location>
</feature>
<feature type="region of interest" description="Disordered" evidence="6">
    <location>
        <begin position="1"/>
        <end position="33"/>
    </location>
</feature>
<sequence length="491" mass="54817">MEKEFIAHKEHAKENDLDQDSSLIDSSSEPESTNIPLIKSPEEVKFVKKLNWTVLPIIFLIVFIQFCDKSALSVAAVLGIMEDANLNGDQFSWLGSIFYLGYFVVQFPNNYLIQRLPISKYLGTILIIGGCVMGATAACNNFAQLLGLRFLLGFFEGVTYPCIYILLNTLYRRSEQAYTWGFLNCANGMGTVFGVLISYGLAHMDGILFRAWRWGYIVFGAATVLIGIITFLFLVDDVDSKILRLTDKEKVIVQERSRDNCVVRNKKIKKEHMIEALKEPRLYLIFAAQLCNCLQNGGLITFSTLLIEGLGFSPFTAIILQIPNGVTACLFAMGAVLLASKYQRIAFTGIFMSCISLVGCILMATIPNSPKLIGFYLSWAMAGVAAILQTLISNNVSGYTKKVFYNGVNMLAMTIGNFVGPLMMTAKTAPNYWGAMVGFCVSNVCIIACIYTMYSIMSRENRRRFADPPSEKYDVQLDLTDKQDRNIIYKL</sequence>
<feature type="domain" description="Major facilitator superfamily (MFS) profile" evidence="8">
    <location>
        <begin position="54"/>
        <end position="460"/>
    </location>
</feature>
<dbReference type="Gene3D" id="1.20.1250.20">
    <property type="entry name" value="MFS general substrate transporter like domains"/>
    <property type="match status" value="2"/>
</dbReference>
<dbReference type="STRING" id="91626.A0A0C9N328"/>
<protein>
    <submittedName>
        <fullName evidence="9">Allantoate permease protein</fullName>
    </submittedName>
</protein>
<feature type="transmembrane region" description="Helical" evidence="7">
    <location>
        <begin position="282"/>
        <end position="306"/>
    </location>
</feature>
<dbReference type="AlphaFoldDB" id="A0A0C9N328"/>
<dbReference type="InterPro" id="IPR036259">
    <property type="entry name" value="MFS_trans_sf"/>
</dbReference>
<feature type="transmembrane region" description="Helical" evidence="7">
    <location>
        <begin position="345"/>
        <end position="366"/>
    </location>
</feature>
<dbReference type="SUPFAM" id="SSF103473">
    <property type="entry name" value="MFS general substrate transporter"/>
    <property type="match status" value="1"/>
</dbReference>
<dbReference type="PANTHER" id="PTHR43791">
    <property type="entry name" value="PERMEASE-RELATED"/>
    <property type="match status" value="1"/>
</dbReference>
<proteinExistence type="predicted"/>
<evidence type="ECO:0000256" key="6">
    <source>
        <dbReference type="SAM" id="MobiDB-lite"/>
    </source>
</evidence>
<feature type="transmembrane region" description="Helical" evidence="7">
    <location>
        <begin position="149"/>
        <end position="167"/>
    </location>
</feature>
<keyword evidence="3 7" id="KW-0812">Transmembrane</keyword>
<feature type="transmembrane region" description="Helical" evidence="7">
    <location>
        <begin position="214"/>
        <end position="235"/>
    </location>
</feature>
<evidence type="ECO:0000256" key="4">
    <source>
        <dbReference type="ARBA" id="ARBA00022989"/>
    </source>
</evidence>
<feature type="transmembrane region" description="Helical" evidence="7">
    <location>
        <begin position="179"/>
        <end position="202"/>
    </location>
</feature>
<dbReference type="OrthoDB" id="6730379at2759"/>
<dbReference type="PROSITE" id="PS50850">
    <property type="entry name" value="MFS"/>
    <property type="match status" value="1"/>
</dbReference>
<feature type="transmembrane region" description="Helical" evidence="7">
    <location>
        <begin position="54"/>
        <end position="79"/>
    </location>
</feature>
<dbReference type="Pfam" id="PF07690">
    <property type="entry name" value="MFS_1"/>
    <property type="match status" value="1"/>
</dbReference>
<keyword evidence="5 7" id="KW-0472">Membrane</keyword>